<dbReference type="Proteomes" id="UP000011669">
    <property type="component" value="Unassembled WGS sequence"/>
</dbReference>
<keyword evidence="3" id="KW-1185">Reference proteome</keyword>
<dbReference type="EMBL" id="AOMD01000015">
    <property type="protein sequence ID" value="EMA46081.1"/>
    <property type="molecule type" value="Genomic_DNA"/>
</dbReference>
<organism evidence="2 3">
    <name type="scientific">Halococcus saccharolyticus DSM 5350</name>
    <dbReference type="NCBI Taxonomy" id="1227455"/>
    <lineage>
        <taxon>Archaea</taxon>
        <taxon>Methanobacteriati</taxon>
        <taxon>Methanobacteriota</taxon>
        <taxon>Stenosarchaea group</taxon>
        <taxon>Halobacteria</taxon>
        <taxon>Halobacteriales</taxon>
        <taxon>Halococcaceae</taxon>
        <taxon>Halococcus</taxon>
    </lineage>
</organism>
<gene>
    <name evidence="2" type="ORF">C449_05232</name>
</gene>
<reference evidence="2 3" key="1">
    <citation type="journal article" date="2014" name="PLoS Genet.">
        <title>Phylogenetically driven sequencing of extremely halophilic archaea reveals strategies for static and dynamic osmo-response.</title>
        <authorList>
            <person name="Becker E.A."/>
            <person name="Seitzer P.M."/>
            <person name="Tritt A."/>
            <person name="Larsen D."/>
            <person name="Krusor M."/>
            <person name="Yao A.I."/>
            <person name="Wu D."/>
            <person name="Madern D."/>
            <person name="Eisen J.A."/>
            <person name="Darling A.E."/>
            <person name="Facciotti M.T."/>
        </authorList>
    </citation>
    <scope>NUCLEOTIDE SEQUENCE [LARGE SCALE GENOMIC DNA]</scope>
    <source>
        <strain evidence="2 3">DSM 5350</strain>
    </source>
</reference>
<evidence type="ECO:0000313" key="3">
    <source>
        <dbReference type="Proteomes" id="UP000011669"/>
    </source>
</evidence>
<sequence length="134" mass="14752">MFSVDDNGNHWINNKTRFPDHLDTQVAGTFARGLATLKELDATTPIFAAVSLLDAGKCHMKVTKTHTTDYVDPFPSDKYKTGLEVIESTDVDPADAARPHLNEIMREAGNSPGSENYSDDEWVGEQILGRSNTV</sequence>
<dbReference type="AlphaFoldDB" id="M0MKA5"/>
<name>M0MKA5_9EURY</name>
<proteinExistence type="predicted"/>
<protein>
    <submittedName>
        <fullName evidence="2">Uncharacterized protein</fullName>
    </submittedName>
</protein>
<feature type="region of interest" description="Disordered" evidence="1">
    <location>
        <begin position="109"/>
        <end position="134"/>
    </location>
</feature>
<accession>M0MKA5</accession>
<evidence type="ECO:0000256" key="1">
    <source>
        <dbReference type="SAM" id="MobiDB-lite"/>
    </source>
</evidence>
<evidence type="ECO:0000313" key="2">
    <source>
        <dbReference type="EMBL" id="EMA46081.1"/>
    </source>
</evidence>
<dbReference type="STRING" id="1227455.C449_05232"/>
<dbReference type="PATRIC" id="fig|1227455.4.peg.1063"/>
<comment type="caution">
    <text evidence="2">The sequence shown here is derived from an EMBL/GenBank/DDBJ whole genome shotgun (WGS) entry which is preliminary data.</text>
</comment>
<dbReference type="InParanoid" id="M0MKA5"/>